<feature type="transmembrane region" description="Helical" evidence="12">
    <location>
        <begin position="303"/>
        <end position="320"/>
    </location>
</feature>
<dbReference type="Pfam" id="PF23492">
    <property type="entry name" value="bPH_9"/>
    <property type="match status" value="1"/>
</dbReference>
<evidence type="ECO:0000256" key="10">
    <source>
        <dbReference type="ARBA" id="ARBA00023049"/>
    </source>
</evidence>
<dbReference type="PANTHER" id="PTHR43221">
    <property type="entry name" value="PROTEASE HTPX"/>
    <property type="match status" value="1"/>
</dbReference>
<dbReference type="InterPro" id="IPR001915">
    <property type="entry name" value="Peptidase_M48"/>
</dbReference>
<keyword evidence="4" id="KW-0645">Protease</keyword>
<accession>A0ABT2WI11</accession>
<protein>
    <submittedName>
        <fullName evidence="15">M56 family metallopeptidase</fullName>
    </submittedName>
</protein>
<feature type="transmembrane region" description="Helical" evidence="12">
    <location>
        <begin position="439"/>
        <end position="459"/>
    </location>
</feature>
<evidence type="ECO:0000256" key="1">
    <source>
        <dbReference type="ARBA" id="ARBA00001947"/>
    </source>
</evidence>
<sequence length="577" mass="66795">MGIDKQIILLMVGLLIGFIGIVVRLYFKSFFAIMLEGILFIVSLTYIFTQMELLDVPFAISLIVYGWATFTSVFTANKNHAQYTKKIKRELPHCEVRIKKSLNRLLIDLFFTMLLFGLSMVYFIFNPNPVVSLVLLFGLFSLLMEMIKRIINFASLRVYYEEDSNMLYVLTSFEGKRYPLEDAVDIELQSNVDILRLFPLFTMFNNNMDFTTKMGKTVKISFPGEKIYLTMPTDQLRRIEQIHINKNEQINKGSVLSEKEVLPFYHRKNLKRLLGKGYFAITVKGVGAYATLLVILTILKVPVWMMTVGIILFWIINLAISDRILKAALDVEEVTDEAVLKIARKVFQRANLPNITLYQTEATEYNGFAAGANIGRSIITLTTETLKLPLEAIEGILAHEAIHVKKRDILIGQFMRFVSIAIVIGIIFLVKFLFPNQTIFLFIIIWVLMMIFPVVYSLFTQWMEVRADHLGATLLDGGNEQMAKSLQQLAKKQDEAIEKSGQFNMMNTEDSSAKETVSSVERDKWYFRLLEFQFQSHPPMYWRIHSLRTTSCSWNVQKLKKWWRERMRESIPDKILK</sequence>
<evidence type="ECO:0000259" key="14">
    <source>
        <dbReference type="Pfam" id="PF23492"/>
    </source>
</evidence>
<feature type="transmembrane region" description="Helical" evidence="12">
    <location>
        <begin position="414"/>
        <end position="433"/>
    </location>
</feature>
<feature type="transmembrane region" description="Helical" evidence="12">
    <location>
        <begin position="30"/>
        <end position="48"/>
    </location>
</feature>
<proteinExistence type="predicted"/>
<keyword evidence="10" id="KW-0482">Metalloprotease</keyword>
<feature type="domain" description="Peptidase M48" evidence="13">
    <location>
        <begin position="338"/>
        <end position="550"/>
    </location>
</feature>
<evidence type="ECO:0000313" key="15">
    <source>
        <dbReference type="EMBL" id="MCU9595328.1"/>
    </source>
</evidence>
<evidence type="ECO:0000259" key="13">
    <source>
        <dbReference type="Pfam" id="PF01435"/>
    </source>
</evidence>
<dbReference type="InterPro" id="IPR056388">
    <property type="entry name" value="PH_YxkI"/>
</dbReference>
<evidence type="ECO:0000256" key="11">
    <source>
        <dbReference type="ARBA" id="ARBA00023136"/>
    </source>
</evidence>
<comment type="subcellular location">
    <subcellularLocation>
        <location evidence="2">Cell membrane</location>
        <topology evidence="2">Multi-pass membrane protein</topology>
    </subcellularLocation>
</comment>
<evidence type="ECO:0000313" key="16">
    <source>
        <dbReference type="Proteomes" id="UP001208656"/>
    </source>
</evidence>
<keyword evidence="16" id="KW-1185">Reference proteome</keyword>
<evidence type="ECO:0000256" key="6">
    <source>
        <dbReference type="ARBA" id="ARBA00022723"/>
    </source>
</evidence>
<feature type="transmembrane region" description="Helical" evidence="12">
    <location>
        <begin position="105"/>
        <end position="124"/>
    </location>
</feature>
<dbReference type="Gene3D" id="3.30.2010.10">
    <property type="entry name" value="Metalloproteases ('zincins'), catalytic domain"/>
    <property type="match status" value="1"/>
</dbReference>
<keyword evidence="5 12" id="KW-0812">Transmembrane</keyword>
<feature type="transmembrane region" description="Helical" evidence="12">
    <location>
        <begin position="54"/>
        <end position="76"/>
    </location>
</feature>
<evidence type="ECO:0000256" key="7">
    <source>
        <dbReference type="ARBA" id="ARBA00022801"/>
    </source>
</evidence>
<dbReference type="RefSeq" id="WP_263062117.1">
    <property type="nucleotide sequence ID" value="NZ_JAOUSE010000048.1"/>
</dbReference>
<dbReference type="InterPro" id="IPR050083">
    <property type="entry name" value="HtpX_protease"/>
</dbReference>
<reference evidence="15 16" key="1">
    <citation type="submission" date="2022-10" db="EMBL/GenBank/DDBJ databases">
        <title>Description of Fervidibacillus gen. nov. in the family Fervidibacillaceae fam. nov. with two species, Fervidibacillus albus sp. nov., and Fervidibacillus halotolerans sp. nov., isolated from tidal flat sediments.</title>
        <authorList>
            <person name="Kwon K.K."/>
            <person name="Yang S.-H."/>
        </authorList>
    </citation>
    <scope>NUCLEOTIDE SEQUENCE [LARGE SCALE GENOMIC DNA]</scope>
    <source>
        <strain evidence="15 16">DSM 23332</strain>
    </source>
</reference>
<comment type="cofactor">
    <cofactor evidence="1">
        <name>Zn(2+)</name>
        <dbReference type="ChEBI" id="CHEBI:29105"/>
    </cofactor>
</comment>
<feature type="domain" description="YxkI PH" evidence="14">
    <location>
        <begin position="157"/>
        <end position="233"/>
    </location>
</feature>
<feature type="transmembrane region" description="Helical" evidence="12">
    <location>
        <begin position="130"/>
        <end position="147"/>
    </location>
</feature>
<dbReference type="PANTHER" id="PTHR43221:SF1">
    <property type="entry name" value="PROTEASE HTPX"/>
    <property type="match status" value="1"/>
</dbReference>
<dbReference type="CDD" id="cd07329">
    <property type="entry name" value="M56_like"/>
    <property type="match status" value="1"/>
</dbReference>
<dbReference type="EMBL" id="JAOUSE010000048">
    <property type="protein sequence ID" value="MCU9595328.1"/>
    <property type="molecule type" value="Genomic_DNA"/>
</dbReference>
<dbReference type="Proteomes" id="UP001208656">
    <property type="component" value="Unassembled WGS sequence"/>
</dbReference>
<keyword evidence="6" id="KW-0479">Metal-binding</keyword>
<keyword evidence="3" id="KW-1003">Cell membrane</keyword>
<evidence type="ECO:0000256" key="12">
    <source>
        <dbReference type="SAM" id="Phobius"/>
    </source>
</evidence>
<keyword evidence="7" id="KW-0378">Hydrolase</keyword>
<evidence type="ECO:0000256" key="2">
    <source>
        <dbReference type="ARBA" id="ARBA00004651"/>
    </source>
</evidence>
<feature type="transmembrane region" description="Helical" evidence="12">
    <location>
        <begin position="277"/>
        <end position="297"/>
    </location>
</feature>
<feature type="transmembrane region" description="Helical" evidence="12">
    <location>
        <begin position="6"/>
        <end position="23"/>
    </location>
</feature>
<evidence type="ECO:0000256" key="4">
    <source>
        <dbReference type="ARBA" id="ARBA00022670"/>
    </source>
</evidence>
<organism evidence="15 16">
    <name type="scientific">Pallidibacillus thermolactis</name>
    <dbReference type="NCBI Taxonomy" id="251051"/>
    <lineage>
        <taxon>Bacteria</taxon>
        <taxon>Bacillati</taxon>
        <taxon>Bacillota</taxon>
        <taxon>Bacilli</taxon>
        <taxon>Bacillales</taxon>
        <taxon>Bacillaceae</taxon>
        <taxon>Pallidibacillus</taxon>
    </lineage>
</organism>
<evidence type="ECO:0000256" key="5">
    <source>
        <dbReference type="ARBA" id="ARBA00022692"/>
    </source>
</evidence>
<evidence type="ECO:0000256" key="8">
    <source>
        <dbReference type="ARBA" id="ARBA00022833"/>
    </source>
</evidence>
<keyword evidence="8" id="KW-0862">Zinc</keyword>
<evidence type="ECO:0000256" key="9">
    <source>
        <dbReference type="ARBA" id="ARBA00022989"/>
    </source>
</evidence>
<keyword evidence="9 12" id="KW-1133">Transmembrane helix</keyword>
<evidence type="ECO:0000256" key="3">
    <source>
        <dbReference type="ARBA" id="ARBA00022475"/>
    </source>
</evidence>
<keyword evidence="11 12" id="KW-0472">Membrane</keyword>
<dbReference type="Pfam" id="PF01435">
    <property type="entry name" value="Peptidase_M48"/>
    <property type="match status" value="1"/>
</dbReference>
<name>A0ABT2WI11_9BACI</name>
<gene>
    <name evidence="15" type="ORF">OEV82_12840</name>
</gene>
<comment type="caution">
    <text evidence="15">The sequence shown here is derived from an EMBL/GenBank/DDBJ whole genome shotgun (WGS) entry which is preliminary data.</text>
</comment>